<comment type="subunit">
    <text evidence="3 7">Monomer.</text>
</comment>
<evidence type="ECO:0000256" key="7">
    <source>
        <dbReference type="RuleBase" id="RU364043"/>
    </source>
</evidence>
<dbReference type="InterPro" id="IPR020084">
    <property type="entry name" value="NUDIX_hydrolase_CS"/>
</dbReference>
<evidence type="ECO:0000313" key="10">
    <source>
        <dbReference type="Proteomes" id="UP000431462"/>
    </source>
</evidence>
<name>A0A1E3CBM5_9GAMM</name>
<keyword evidence="6 7" id="KW-0460">Magnesium</keyword>
<feature type="domain" description="Nudix hydrolase" evidence="8">
    <location>
        <begin position="4"/>
        <end position="134"/>
    </location>
</feature>
<accession>A0A1E3CBM5</accession>
<protein>
    <recommendedName>
        <fullName evidence="4 7">Phosphatase NudJ</fullName>
        <ecNumber evidence="7">3.6.1.-</ecNumber>
    </recommendedName>
</protein>
<comment type="cofactor">
    <cofactor evidence="1 7">
        <name>Mg(2+)</name>
        <dbReference type="ChEBI" id="CHEBI:18420"/>
    </cofactor>
</comment>
<comment type="caution">
    <text evidence="9">The sequence shown here is derived from an EMBL/GenBank/DDBJ whole genome shotgun (WGS) entry which is preliminary data.</text>
</comment>
<dbReference type="RefSeq" id="WP_069183383.1">
    <property type="nucleotide sequence ID" value="NZ_LXRF01000002.1"/>
</dbReference>
<organism evidence="9 10">
    <name type="scientific">Marinobacter adhaerens</name>
    <dbReference type="NCBI Taxonomy" id="1033846"/>
    <lineage>
        <taxon>Bacteria</taxon>
        <taxon>Pseudomonadati</taxon>
        <taxon>Pseudomonadota</taxon>
        <taxon>Gammaproteobacteria</taxon>
        <taxon>Pseudomonadales</taxon>
        <taxon>Marinobacteraceae</taxon>
        <taxon>Marinobacter</taxon>
    </lineage>
</organism>
<evidence type="ECO:0000256" key="1">
    <source>
        <dbReference type="ARBA" id="ARBA00001946"/>
    </source>
</evidence>
<evidence type="ECO:0000313" key="9">
    <source>
        <dbReference type="EMBL" id="MTI98504.1"/>
    </source>
</evidence>
<dbReference type="SUPFAM" id="SSF55811">
    <property type="entry name" value="Nudix"/>
    <property type="match status" value="1"/>
</dbReference>
<evidence type="ECO:0000256" key="3">
    <source>
        <dbReference type="ARBA" id="ARBA00011245"/>
    </source>
</evidence>
<dbReference type="PROSITE" id="PS51462">
    <property type="entry name" value="NUDIX"/>
    <property type="match status" value="1"/>
</dbReference>
<dbReference type="Proteomes" id="UP000431462">
    <property type="component" value="Unassembled WGS sequence"/>
</dbReference>
<proteinExistence type="inferred from homology"/>
<dbReference type="InterPro" id="IPR000086">
    <property type="entry name" value="NUDIX_hydrolase_dom"/>
</dbReference>
<dbReference type="PANTHER" id="PTHR43046:SF12">
    <property type="entry name" value="GDP-MANNOSE MANNOSYL HYDROLASE"/>
    <property type="match status" value="1"/>
</dbReference>
<evidence type="ECO:0000256" key="5">
    <source>
        <dbReference type="ARBA" id="ARBA00022801"/>
    </source>
</evidence>
<evidence type="ECO:0000256" key="6">
    <source>
        <dbReference type="ARBA" id="ARBA00022842"/>
    </source>
</evidence>
<gene>
    <name evidence="7" type="primary">nudJ</name>
    <name evidence="9" type="ORF">FH752_07770</name>
</gene>
<dbReference type="GO" id="GO:0017111">
    <property type="term" value="F:ribonucleoside triphosphate phosphatase activity"/>
    <property type="evidence" value="ECO:0007669"/>
    <property type="project" value="InterPro"/>
</dbReference>
<dbReference type="AlphaFoldDB" id="A0A1E3CBM5"/>
<reference evidence="9 10" key="1">
    <citation type="submission" date="2019-06" db="EMBL/GenBank/DDBJ databases">
        <title>Enrichment of Autotrophic Halophilic Microorganisms from Red Sea Brine Pool Using Microbial Electrosynthesis System.</title>
        <authorList>
            <person name="Alqahtani M.F."/>
            <person name="Bajracharya S."/>
            <person name="Katuri K.P."/>
            <person name="Ali M."/>
            <person name="Saikaly P.E."/>
        </authorList>
    </citation>
    <scope>NUCLEOTIDE SEQUENCE [LARGE SCALE GENOMIC DNA]</scope>
    <source>
        <strain evidence="9">MES15</strain>
    </source>
</reference>
<dbReference type="InterPro" id="IPR015797">
    <property type="entry name" value="NUDIX_hydrolase-like_dom_sf"/>
</dbReference>
<dbReference type="EMBL" id="VENC01000008">
    <property type="protein sequence ID" value="MTI98504.1"/>
    <property type="molecule type" value="Genomic_DNA"/>
</dbReference>
<evidence type="ECO:0000259" key="8">
    <source>
        <dbReference type="PROSITE" id="PS51462"/>
    </source>
</evidence>
<dbReference type="Pfam" id="PF00293">
    <property type="entry name" value="NUDIX"/>
    <property type="match status" value="1"/>
</dbReference>
<evidence type="ECO:0000256" key="4">
    <source>
        <dbReference type="ARBA" id="ARBA00015552"/>
    </source>
</evidence>
<dbReference type="PROSITE" id="PS00893">
    <property type="entry name" value="NUDIX_BOX"/>
    <property type="match status" value="1"/>
</dbReference>
<dbReference type="CDD" id="cd03675">
    <property type="entry name" value="NUDIX_Hydrolase"/>
    <property type="match status" value="1"/>
</dbReference>
<dbReference type="PANTHER" id="PTHR43046">
    <property type="entry name" value="GDP-MANNOSE MANNOSYL HYDROLASE"/>
    <property type="match status" value="1"/>
</dbReference>
<dbReference type="InterPro" id="IPR033713">
    <property type="entry name" value="NudJ"/>
</dbReference>
<dbReference type="GO" id="GO:0017110">
    <property type="term" value="F:nucleoside diphosphate phosphatase activity"/>
    <property type="evidence" value="ECO:0007669"/>
    <property type="project" value="InterPro"/>
</dbReference>
<sequence length="154" mass="17365">MTWTPHATVAVIVEDGAGRYLMVEEVSGGKVVFNQPAGHVEEDEAILDAVRRETLEETGWDIEPLHFLGIYTYKAPANGVTYYRFCYAARARNRLTDHLDDGIIAAHWLTIDEIHALGTQLRSPLVLQCIEDYRNGRRYPLDVVVDAQTAPPER</sequence>
<evidence type="ECO:0000256" key="2">
    <source>
        <dbReference type="ARBA" id="ARBA00007608"/>
    </source>
</evidence>
<dbReference type="OrthoDB" id="8594221at2"/>
<dbReference type="Gene3D" id="3.90.79.10">
    <property type="entry name" value="Nucleoside Triphosphate Pyrophosphohydrolase"/>
    <property type="match status" value="1"/>
</dbReference>
<keyword evidence="5 7" id="KW-0378">Hydrolase</keyword>
<comment type="similarity">
    <text evidence="2 7">Belongs to the Nudix hydrolase family. NudJ subfamily.</text>
</comment>
<dbReference type="EC" id="3.6.1.-" evidence="7"/>
<dbReference type="GO" id="GO:0004787">
    <property type="term" value="F:thiamine diphosphate phosphatase activity"/>
    <property type="evidence" value="ECO:0007669"/>
    <property type="project" value="InterPro"/>
</dbReference>